<feature type="region of interest" description="Disordered" evidence="1">
    <location>
        <begin position="252"/>
        <end position="284"/>
    </location>
</feature>
<organism evidence="2 3">
    <name type="scientific">Araneus ventricosus</name>
    <name type="common">Orbweaver spider</name>
    <name type="synonym">Epeira ventricosa</name>
    <dbReference type="NCBI Taxonomy" id="182803"/>
    <lineage>
        <taxon>Eukaryota</taxon>
        <taxon>Metazoa</taxon>
        <taxon>Ecdysozoa</taxon>
        <taxon>Arthropoda</taxon>
        <taxon>Chelicerata</taxon>
        <taxon>Arachnida</taxon>
        <taxon>Araneae</taxon>
        <taxon>Araneomorphae</taxon>
        <taxon>Entelegynae</taxon>
        <taxon>Araneoidea</taxon>
        <taxon>Araneidae</taxon>
        <taxon>Araneus</taxon>
    </lineage>
</organism>
<feature type="compositionally biased region" description="Low complexity" evidence="1">
    <location>
        <begin position="268"/>
        <end position="281"/>
    </location>
</feature>
<accession>A0A4Y2IVT9</accession>
<comment type="caution">
    <text evidence="2">The sequence shown here is derived from an EMBL/GenBank/DDBJ whole genome shotgun (WGS) entry which is preliminary data.</text>
</comment>
<proteinExistence type="predicted"/>
<evidence type="ECO:0000313" key="2">
    <source>
        <dbReference type="EMBL" id="GBM81917.1"/>
    </source>
</evidence>
<name>A0A4Y2IVT9_ARAVE</name>
<reference evidence="2 3" key="1">
    <citation type="journal article" date="2019" name="Sci. Rep.">
        <title>Orb-weaving spider Araneus ventricosus genome elucidates the spidroin gene catalogue.</title>
        <authorList>
            <person name="Kono N."/>
            <person name="Nakamura H."/>
            <person name="Ohtoshi R."/>
            <person name="Moran D.A.P."/>
            <person name="Shinohara A."/>
            <person name="Yoshida Y."/>
            <person name="Fujiwara M."/>
            <person name="Mori M."/>
            <person name="Tomita M."/>
            <person name="Arakawa K."/>
        </authorList>
    </citation>
    <scope>NUCLEOTIDE SEQUENCE [LARGE SCALE GENOMIC DNA]</scope>
</reference>
<dbReference type="AlphaFoldDB" id="A0A4Y2IVT9"/>
<dbReference type="EMBL" id="BGPR01002977">
    <property type="protein sequence ID" value="GBM81917.1"/>
    <property type="molecule type" value="Genomic_DNA"/>
</dbReference>
<dbReference type="Proteomes" id="UP000499080">
    <property type="component" value="Unassembled WGS sequence"/>
</dbReference>
<sequence length="291" mass="32028">MSIANKKLRQGGEVKPSIFTGTTRLTGFETGPWWDEEDKGFPITVLSPQPHAKIFRQPHHLSSSPASAKKPKLITSTPSFAPKSNLANSDKVLQSEPKVNLRTLHSSSSTRTPSPVLEIDLSRLVHHIPPTMATSIPDAEISTQNFLSDTSDIEGAIKEMSPIPMQELEDEEDLEVLYSRLKDKQDVPPFQRVPTEVLSHSADDPGSLHDQVDKIRGVLSSTTPNVCQALLLLDQLQADILATELINIKPQPQRVNRQTKNQVPSRTSQVSIPPSSPVEPSLNPTILLFPN</sequence>
<gene>
    <name evidence="2" type="ORF">AVEN_4077_1</name>
</gene>
<keyword evidence="3" id="KW-1185">Reference proteome</keyword>
<feature type="region of interest" description="Disordered" evidence="1">
    <location>
        <begin position="57"/>
        <end position="85"/>
    </location>
</feature>
<evidence type="ECO:0000256" key="1">
    <source>
        <dbReference type="SAM" id="MobiDB-lite"/>
    </source>
</evidence>
<feature type="compositionally biased region" description="Polar residues" evidence="1">
    <location>
        <begin position="253"/>
        <end position="267"/>
    </location>
</feature>
<evidence type="ECO:0000313" key="3">
    <source>
        <dbReference type="Proteomes" id="UP000499080"/>
    </source>
</evidence>
<protein>
    <submittedName>
        <fullName evidence="2">Uncharacterized protein</fullName>
    </submittedName>
</protein>